<comment type="caution">
    <text evidence="1">The sequence shown here is derived from an EMBL/GenBank/DDBJ whole genome shotgun (WGS) entry which is preliminary data.</text>
</comment>
<proteinExistence type="predicted"/>
<evidence type="ECO:0000313" key="2">
    <source>
        <dbReference type="Proteomes" id="UP001442494"/>
    </source>
</evidence>
<dbReference type="InterPro" id="IPR009045">
    <property type="entry name" value="Zn_M74/Hedgehog-like"/>
</dbReference>
<dbReference type="EMBL" id="JAMPKK010000039">
    <property type="protein sequence ID" value="MEP0866243.1"/>
    <property type="molecule type" value="Genomic_DNA"/>
</dbReference>
<protein>
    <recommendedName>
        <fullName evidence="3">Peptidase M15A C-terminal domain-containing protein</fullName>
    </recommendedName>
</protein>
<evidence type="ECO:0000313" key="1">
    <source>
        <dbReference type="EMBL" id="MEP0866243.1"/>
    </source>
</evidence>
<name>A0ABV0JS87_9CYAN</name>
<gene>
    <name evidence="1" type="ORF">NDI37_17415</name>
</gene>
<keyword evidence="2" id="KW-1185">Reference proteome</keyword>
<sequence>MKKILLGKYLTLEHFCTCTQTYQKYAAQIDPFPQNSEQTLPALQKLNEFIVNPIIDFFGVDNFQLTYGFCSKNLKKYLESKDPVTGLKNGRVAPELDQHMAHEVNKNGKYYCKRPGAACDFFILGSPSNEVVDWIVSEKLPFDSLYFYGVDRPIHISYGSEHKRDIRTFTPSGQPTQKGIEHWVKAAKELQR</sequence>
<dbReference type="SUPFAM" id="SSF55166">
    <property type="entry name" value="Hedgehog/DD-peptidase"/>
    <property type="match status" value="1"/>
</dbReference>
<reference evidence="1 2" key="1">
    <citation type="submission" date="2022-04" db="EMBL/GenBank/DDBJ databases">
        <title>Positive selection, recombination, and allopatry shape intraspecific diversity of widespread and dominant cyanobacteria.</title>
        <authorList>
            <person name="Wei J."/>
            <person name="Shu W."/>
            <person name="Hu C."/>
        </authorList>
    </citation>
    <scope>NUCLEOTIDE SEQUENCE [LARGE SCALE GENOMIC DNA]</scope>
    <source>
        <strain evidence="1 2">GB2-A5</strain>
    </source>
</reference>
<accession>A0ABV0JS87</accession>
<organism evidence="1 2">
    <name type="scientific">Funiculus sociatus GB2-A5</name>
    <dbReference type="NCBI Taxonomy" id="2933946"/>
    <lineage>
        <taxon>Bacteria</taxon>
        <taxon>Bacillati</taxon>
        <taxon>Cyanobacteriota</taxon>
        <taxon>Cyanophyceae</taxon>
        <taxon>Coleofasciculales</taxon>
        <taxon>Coleofasciculaceae</taxon>
        <taxon>Funiculus</taxon>
    </lineage>
</organism>
<dbReference type="Proteomes" id="UP001442494">
    <property type="component" value="Unassembled WGS sequence"/>
</dbReference>
<evidence type="ECO:0008006" key="3">
    <source>
        <dbReference type="Google" id="ProtNLM"/>
    </source>
</evidence>
<dbReference type="RefSeq" id="WP_190426567.1">
    <property type="nucleotide sequence ID" value="NZ_JAMPKK010000039.1"/>
</dbReference>